<dbReference type="EMBL" id="JALLBG020000088">
    <property type="protein sequence ID" value="KAL3766162.1"/>
    <property type="molecule type" value="Genomic_DNA"/>
</dbReference>
<feature type="compositionally biased region" description="Basic and acidic residues" evidence="1">
    <location>
        <begin position="703"/>
        <end position="718"/>
    </location>
</feature>
<name>A0ABD3MV94_9STRA</name>
<feature type="compositionally biased region" description="Polar residues" evidence="1">
    <location>
        <begin position="340"/>
        <end position="349"/>
    </location>
</feature>
<feature type="region of interest" description="Disordered" evidence="1">
    <location>
        <begin position="216"/>
        <end position="286"/>
    </location>
</feature>
<feature type="region of interest" description="Disordered" evidence="1">
    <location>
        <begin position="401"/>
        <end position="452"/>
    </location>
</feature>
<evidence type="ECO:0000313" key="3">
    <source>
        <dbReference type="Proteomes" id="UP001530293"/>
    </source>
</evidence>
<reference evidence="2 3" key="1">
    <citation type="submission" date="2024-10" db="EMBL/GenBank/DDBJ databases">
        <title>Updated reference genomes for cyclostephanoid diatoms.</title>
        <authorList>
            <person name="Roberts W.R."/>
            <person name="Alverson A.J."/>
        </authorList>
    </citation>
    <scope>NUCLEOTIDE SEQUENCE [LARGE SCALE GENOMIC DNA]</scope>
    <source>
        <strain evidence="2 3">AJA232-27</strain>
    </source>
</reference>
<keyword evidence="3" id="KW-1185">Reference proteome</keyword>
<evidence type="ECO:0000256" key="1">
    <source>
        <dbReference type="SAM" id="MobiDB-lite"/>
    </source>
</evidence>
<feature type="region of interest" description="Disordered" evidence="1">
    <location>
        <begin position="1"/>
        <end position="20"/>
    </location>
</feature>
<sequence>MRIPASNAPVASRRYSYRQRSDEIFVPTGMSSASAVLKEKGTSKSVPDGTDGDAIDRQDVMPIVDTTNLPSVRESGANRSVNRLGVELKMQQQQKEVDKSVAASAAVDNTTNLAEPEVHEDNQVENQENQFIAANQKEGNRAYRTSSGINPVKLGDAPSSITQQHKPGSLAERRLQQRSAIFKKGDLENQPSLVNTVLAKKRLGGASDAASTMLLTENHRVGPDKPIALSEGPTWNSRRNNDGAPRASQSAIQQKEEPKAENSTSVATEGKNETTTPTSSKGTYGGVTDFATKLAWAAKLEKRRDVFAKKTTTTPTNHHRHQAKKHTDVITSKPEKSENADTFTNNVNDATHDDRSETKAVSGQLVESPSNLSFSNTKAWAAELAKQKVLSDKKKRLEIIDDGEETTNANEQGKVSTVTTTTTDKDEKNEFSARLRAKRRQLSDKKRKTNESIVASEDKAEDSVWYDFEIPTSEKQQSVSLSYSGTMDEDQSVHCPDSVATEGAEKALPPGPNPLTPMLLQQEKRILSLEKKRQTYNGLPCEEQAQKDTTPMTKPLAESTTVNDYQGGFDDVVETTMTNENKHANHATSLFDNTSPFEMINDHNDTEHLSQVHEAFQKDNQWDATSVLSEAQCERSTKDFPMPSKSDLHLNLTSKQQIAFSKIMAEYETKLECKSSEIEYLKNEISHQHVQILELLGQTKTARETTADLTEERTETKGKKSKMRFSLKGLSKMKFSR</sequence>
<gene>
    <name evidence="2" type="ORF">ACHAWU_004162</name>
</gene>
<feature type="region of interest" description="Disordered" evidence="1">
    <location>
        <begin position="30"/>
        <end position="56"/>
    </location>
</feature>
<feature type="compositionally biased region" description="Basic and acidic residues" evidence="1">
    <location>
        <begin position="325"/>
        <end position="339"/>
    </location>
</feature>
<dbReference type="AlphaFoldDB" id="A0ABD3MV94"/>
<evidence type="ECO:0000313" key="2">
    <source>
        <dbReference type="EMBL" id="KAL3766162.1"/>
    </source>
</evidence>
<feature type="compositionally biased region" description="Polar residues" evidence="1">
    <location>
        <begin position="406"/>
        <end position="416"/>
    </location>
</feature>
<feature type="region of interest" description="Disordered" evidence="1">
    <location>
        <begin position="703"/>
        <end position="737"/>
    </location>
</feature>
<comment type="caution">
    <text evidence="2">The sequence shown here is derived from an EMBL/GenBank/DDBJ whole genome shotgun (WGS) entry which is preliminary data.</text>
</comment>
<proteinExistence type="predicted"/>
<feature type="region of interest" description="Disordered" evidence="1">
    <location>
        <begin position="542"/>
        <end position="565"/>
    </location>
</feature>
<dbReference type="Proteomes" id="UP001530293">
    <property type="component" value="Unassembled WGS sequence"/>
</dbReference>
<feature type="region of interest" description="Disordered" evidence="1">
    <location>
        <begin position="311"/>
        <end position="354"/>
    </location>
</feature>
<feature type="compositionally biased region" description="Basic residues" evidence="1">
    <location>
        <begin position="435"/>
        <end position="448"/>
    </location>
</feature>
<feature type="compositionally biased region" description="Basic and acidic residues" evidence="1">
    <location>
        <begin position="423"/>
        <end position="433"/>
    </location>
</feature>
<organism evidence="2 3">
    <name type="scientific">Discostella pseudostelligera</name>
    <dbReference type="NCBI Taxonomy" id="259834"/>
    <lineage>
        <taxon>Eukaryota</taxon>
        <taxon>Sar</taxon>
        <taxon>Stramenopiles</taxon>
        <taxon>Ochrophyta</taxon>
        <taxon>Bacillariophyta</taxon>
        <taxon>Coscinodiscophyceae</taxon>
        <taxon>Thalassiosirophycidae</taxon>
        <taxon>Stephanodiscales</taxon>
        <taxon>Stephanodiscaceae</taxon>
        <taxon>Discostella</taxon>
    </lineage>
</organism>
<accession>A0ABD3MV94</accession>
<feature type="region of interest" description="Disordered" evidence="1">
    <location>
        <begin position="138"/>
        <end position="170"/>
    </location>
</feature>
<protein>
    <submittedName>
        <fullName evidence="2">Uncharacterized protein</fullName>
    </submittedName>
</protein>
<feature type="compositionally biased region" description="Polar residues" evidence="1">
    <location>
        <begin position="547"/>
        <end position="564"/>
    </location>
</feature>
<feature type="compositionally biased region" description="Polar residues" evidence="1">
    <location>
        <begin position="261"/>
        <end position="282"/>
    </location>
</feature>